<dbReference type="InterPro" id="IPR036909">
    <property type="entry name" value="Cyt_c-like_dom_sf"/>
</dbReference>
<dbReference type="GO" id="GO:0009055">
    <property type="term" value="F:electron transfer activity"/>
    <property type="evidence" value="ECO:0007669"/>
    <property type="project" value="InterPro"/>
</dbReference>
<evidence type="ECO:0000259" key="6">
    <source>
        <dbReference type="PROSITE" id="PS51007"/>
    </source>
</evidence>
<evidence type="ECO:0000256" key="4">
    <source>
        <dbReference type="PROSITE-ProRule" id="PRU00433"/>
    </source>
</evidence>
<evidence type="ECO:0000256" key="2">
    <source>
        <dbReference type="ARBA" id="ARBA00022723"/>
    </source>
</evidence>
<feature type="signal peptide" evidence="5">
    <location>
        <begin position="1"/>
        <end position="25"/>
    </location>
</feature>
<evidence type="ECO:0000256" key="1">
    <source>
        <dbReference type="ARBA" id="ARBA00022617"/>
    </source>
</evidence>
<dbReference type="Proteomes" id="UP000029999">
    <property type="component" value="Unassembled WGS sequence"/>
</dbReference>
<dbReference type="InterPro" id="IPR009056">
    <property type="entry name" value="Cyt_c-like_dom"/>
</dbReference>
<feature type="domain" description="Cytochrome c" evidence="6">
    <location>
        <begin position="59"/>
        <end position="148"/>
    </location>
</feature>
<keyword evidence="5" id="KW-0732">Signal</keyword>
<feature type="chain" id="PRO_5001967296" evidence="5">
    <location>
        <begin position="26"/>
        <end position="184"/>
    </location>
</feature>
<evidence type="ECO:0000256" key="3">
    <source>
        <dbReference type="ARBA" id="ARBA00023004"/>
    </source>
</evidence>
<sequence length="184" mass="20144">MYNLPKVSLRALFFFLVAISSTAFATESTSGGKPLSEAEINTFAITVYPDGRGLPSGNGNAMGGKAIYQAKCMACHGENGVKGTATRLVGKQGYPEGSNDVLRSLSVGAWPTATTIFDYVRRAMPHYAPKSLSDVEVYHLTAYILYMNKLIDKEQVINKETLPTIEMPNKNRAMNIWNVEKADQ</sequence>
<dbReference type="GO" id="GO:0020037">
    <property type="term" value="F:heme binding"/>
    <property type="evidence" value="ECO:0007669"/>
    <property type="project" value="InterPro"/>
</dbReference>
<protein>
    <submittedName>
        <fullName evidence="7">Sulfite dehydrogenase cytochrome subunit SoxD</fullName>
    </submittedName>
</protein>
<dbReference type="Pfam" id="PF13442">
    <property type="entry name" value="Cytochrome_CBB3"/>
    <property type="match status" value="1"/>
</dbReference>
<comment type="caution">
    <text evidence="7">The sequence shown here is derived from an EMBL/GenBank/DDBJ whole genome shotgun (WGS) entry which is preliminary data.</text>
</comment>
<gene>
    <name evidence="7" type="primary">soxD</name>
    <name evidence="7" type="ORF">LP43_0398</name>
</gene>
<dbReference type="EMBL" id="JRQD01000001">
    <property type="protein sequence ID" value="KGM07980.1"/>
    <property type="molecule type" value="Genomic_DNA"/>
</dbReference>
<dbReference type="GO" id="GO:0046872">
    <property type="term" value="F:metal ion binding"/>
    <property type="evidence" value="ECO:0007669"/>
    <property type="project" value="UniProtKB-KW"/>
</dbReference>
<keyword evidence="2 4" id="KW-0479">Metal-binding</keyword>
<dbReference type="AlphaFoldDB" id="A0A0A0BJB9"/>
<dbReference type="PROSITE" id="PS51007">
    <property type="entry name" value="CYTC"/>
    <property type="match status" value="1"/>
</dbReference>
<dbReference type="RefSeq" id="WP_052093863.1">
    <property type="nucleotide sequence ID" value="NZ_JRQD01000001.1"/>
</dbReference>
<organism evidence="7 8">
    <name type="scientific">Methylophaga thiooxydans</name>
    <dbReference type="NCBI Taxonomy" id="392484"/>
    <lineage>
        <taxon>Bacteria</taxon>
        <taxon>Pseudomonadati</taxon>
        <taxon>Pseudomonadota</taxon>
        <taxon>Gammaproteobacteria</taxon>
        <taxon>Thiotrichales</taxon>
        <taxon>Piscirickettsiaceae</taxon>
        <taxon>Methylophaga</taxon>
    </lineage>
</organism>
<evidence type="ECO:0000313" key="7">
    <source>
        <dbReference type="EMBL" id="KGM07980.1"/>
    </source>
</evidence>
<dbReference type="Gene3D" id="1.10.760.10">
    <property type="entry name" value="Cytochrome c-like domain"/>
    <property type="match status" value="1"/>
</dbReference>
<dbReference type="STRING" id="392484.LP43_0398"/>
<reference evidence="7 8" key="1">
    <citation type="submission" date="2014-09" db="EMBL/GenBank/DDBJ databases">
        <authorList>
            <person name="Grob C."/>
            <person name="Taubert M."/>
            <person name="Howat A.M."/>
            <person name="Burns O.J."/>
            <person name="Dixon J.L."/>
            <person name="Chen Y."/>
            <person name="Murrell J.C."/>
        </authorList>
    </citation>
    <scope>NUCLEOTIDE SEQUENCE [LARGE SCALE GENOMIC DNA]</scope>
    <source>
        <strain evidence="7">L4</strain>
    </source>
</reference>
<accession>A0A0A0BJB9</accession>
<evidence type="ECO:0000256" key="5">
    <source>
        <dbReference type="SAM" id="SignalP"/>
    </source>
</evidence>
<dbReference type="SUPFAM" id="SSF46626">
    <property type="entry name" value="Cytochrome c"/>
    <property type="match status" value="1"/>
</dbReference>
<evidence type="ECO:0000313" key="8">
    <source>
        <dbReference type="Proteomes" id="UP000029999"/>
    </source>
</evidence>
<proteinExistence type="predicted"/>
<keyword evidence="3 4" id="KW-0408">Iron</keyword>
<name>A0A0A0BJB9_9GAMM</name>
<keyword evidence="1 4" id="KW-0349">Heme</keyword>